<gene>
    <name evidence="2" type="ORF">SLS58_007497</name>
</gene>
<reference evidence="2 3" key="1">
    <citation type="journal article" date="2023" name="Plant Dis.">
        <title>First Report of Diplodia intermedia Causing Canker and Dieback Diseases on Apple Trees in Canada.</title>
        <authorList>
            <person name="Ellouze W."/>
            <person name="Ilyukhin E."/>
            <person name="Sulman M."/>
            <person name="Ali S."/>
        </authorList>
    </citation>
    <scope>NUCLEOTIDE SEQUENCE [LARGE SCALE GENOMIC DNA]</scope>
    <source>
        <strain evidence="2 3">M45-28</strain>
    </source>
</reference>
<organism evidence="2 3">
    <name type="scientific">Diplodia intermedia</name>
    <dbReference type="NCBI Taxonomy" id="856260"/>
    <lineage>
        <taxon>Eukaryota</taxon>
        <taxon>Fungi</taxon>
        <taxon>Dikarya</taxon>
        <taxon>Ascomycota</taxon>
        <taxon>Pezizomycotina</taxon>
        <taxon>Dothideomycetes</taxon>
        <taxon>Dothideomycetes incertae sedis</taxon>
        <taxon>Botryosphaeriales</taxon>
        <taxon>Botryosphaeriaceae</taxon>
        <taxon>Diplodia</taxon>
    </lineage>
</organism>
<evidence type="ECO:0008006" key="4">
    <source>
        <dbReference type="Google" id="ProtNLM"/>
    </source>
</evidence>
<evidence type="ECO:0000313" key="2">
    <source>
        <dbReference type="EMBL" id="KAL1639910.1"/>
    </source>
</evidence>
<evidence type="ECO:0000313" key="3">
    <source>
        <dbReference type="Proteomes" id="UP001521184"/>
    </source>
</evidence>
<proteinExistence type="predicted"/>
<dbReference type="EMBL" id="JAKEKT020000057">
    <property type="protein sequence ID" value="KAL1639910.1"/>
    <property type="molecule type" value="Genomic_DNA"/>
</dbReference>
<keyword evidence="1" id="KW-0732">Signal</keyword>
<comment type="caution">
    <text evidence="2">The sequence shown here is derived from an EMBL/GenBank/DDBJ whole genome shotgun (WGS) entry which is preliminary data.</text>
</comment>
<feature type="signal peptide" evidence="1">
    <location>
        <begin position="1"/>
        <end position="16"/>
    </location>
</feature>
<name>A0ABR3TK31_9PEZI</name>
<evidence type="ECO:0000256" key="1">
    <source>
        <dbReference type="SAM" id="SignalP"/>
    </source>
</evidence>
<protein>
    <recommendedName>
        <fullName evidence="4">Secreted protein</fullName>
    </recommendedName>
</protein>
<keyword evidence="3" id="KW-1185">Reference proteome</keyword>
<sequence length="205" mass="22915">MIQILSIIVSATSAAAMVIGGQNGTMGTEVSYPKRQLPSQYCHQHYTTCKVGDGSPRDVVYHEQVTDSMQCSQENECSIANQEGESIEISFSAGISPLEWITAGFGVAKSWSVGVSHECTGGPDETVCLWVRTPYIEYEVQNCGVDTCYGRPELEGESFRIKSPNEHRELRPYCVVGAEHCREMGSRYWQFDGLEEYPYWYPKGK</sequence>
<feature type="chain" id="PRO_5046145692" description="Secreted protein" evidence="1">
    <location>
        <begin position="17"/>
        <end position="205"/>
    </location>
</feature>
<dbReference type="Proteomes" id="UP001521184">
    <property type="component" value="Unassembled WGS sequence"/>
</dbReference>
<accession>A0ABR3TK31</accession>